<evidence type="ECO:0000259" key="9">
    <source>
        <dbReference type="Pfam" id="PF12704"/>
    </source>
</evidence>
<evidence type="ECO:0000256" key="1">
    <source>
        <dbReference type="ARBA" id="ARBA00004651"/>
    </source>
</evidence>
<dbReference type="InterPro" id="IPR003838">
    <property type="entry name" value="ABC3_permease_C"/>
</dbReference>
<dbReference type="Proteomes" id="UP000177407">
    <property type="component" value="Unassembled WGS sequence"/>
</dbReference>
<evidence type="ECO:0000256" key="5">
    <source>
        <dbReference type="ARBA" id="ARBA00023136"/>
    </source>
</evidence>
<keyword evidence="2" id="KW-1003">Cell membrane</keyword>
<dbReference type="AlphaFoldDB" id="A0A1F5S3M3"/>
<dbReference type="GO" id="GO:0005886">
    <property type="term" value="C:plasma membrane"/>
    <property type="evidence" value="ECO:0007669"/>
    <property type="project" value="UniProtKB-SubCell"/>
</dbReference>
<reference evidence="10 11" key="1">
    <citation type="journal article" date="2016" name="Nat. Commun.">
        <title>Thousands of microbial genomes shed light on interconnected biogeochemical processes in an aquifer system.</title>
        <authorList>
            <person name="Anantharaman K."/>
            <person name="Brown C.T."/>
            <person name="Hug L.A."/>
            <person name="Sharon I."/>
            <person name="Castelle C.J."/>
            <person name="Probst A.J."/>
            <person name="Thomas B.C."/>
            <person name="Singh A."/>
            <person name="Wilkins M.J."/>
            <person name="Karaoz U."/>
            <person name="Brodie E.L."/>
            <person name="Williams K.H."/>
            <person name="Hubbard S.S."/>
            <person name="Banfield J.F."/>
        </authorList>
    </citation>
    <scope>NUCLEOTIDE SEQUENCE [LARGE SCALE GENOMIC DNA]</scope>
</reference>
<feature type="transmembrane region" description="Helical" evidence="7">
    <location>
        <begin position="314"/>
        <end position="341"/>
    </location>
</feature>
<accession>A0A1F5S3M3</accession>
<evidence type="ECO:0000256" key="6">
    <source>
        <dbReference type="ARBA" id="ARBA00038076"/>
    </source>
</evidence>
<name>A0A1F5S3M3_9BACT</name>
<keyword evidence="5 7" id="KW-0472">Membrane</keyword>
<feature type="transmembrane region" description="Helical" evidence="7">
    <location>
        <begin position="361"/>
        <end position="383"/>
    </location>
</feature>
<dbReference type="Pfam" id="PF12704">
    <property type="entry name" value="MacB_PCD"/>
    <property type="match status" value="1"/>
</dbReference>
<organism evidence="10 11">
    <name type="scientific">Candidatus Falkowbacteria bacterium RIFOXYA2_FULL_38_12</name>
    <dbReference type="NCBI Taxonomy" id="1797993"/>
    <lineage>
        <taxon>Bacteria</taxon>
        <taxon>Candidatus Falkowiibacteriota</taxon>
    </lineage>
</organism>
<dbReference type="PANTHER" id="PTHR30572:SF4">
    <property type="entry name" value="ABC TRANSPORTER PERMEASE YTRF"/>
    <property type="match status" value="1"/>
</dbReference>
<feature type="domain" description="ABC3 transporter permease C-terminal" evidence="8">
    <location>
        <begin position="274"/>
        <end position="393"/>
    </location>
</feature>
<comment type="caution">
    <text evidence="10">The sequence shown here is derived from an EMBL/GenBank/DDBJ whole genome shotgun (WGS) entry which is preliminary data.</text>
</comment>
<comment type="subcellular location">
    <subcellularLocation>
        <location evidence="1">Cell membrane</location>
        <topology evidence="1">Multi-pass membrane protein</topology>
    </subcellularLocation>
</comment>
<keyword evidence="3 7" id="KW-0812">Transmembrane</keyword>
<evidence type="ECO:0000256" key="4">
    <source>
        <dbReference type="ARBA" id="ARBA00022989"/>
    </source>
</evidence>
<dbReference type="GO" id="GO:0022857">
    <property type="term" value="F:transmembrane transporter activity"/>
    <property type="evidence" value="ECO:0007669"/>
    <property type="project" value="TreeGrafter"/>
</dbReference>
<evidence type="ECO:0000313" key="10">
    <source>
        <dbReference type="EMBL" id="OGF21298.1"/>
    </source>
</evidence>
<feature type="transmembrane region" description="Helical" evidence="7">
    <location>
        <begin position="21"/>
        <end position="44"/>
    </location>
</feature>
<evidence type="ECO:0000256" key="3">
    <source>
        <dbReference type="ARBA" id="ARBA00022692"/>
    </source>
</evidence>
<gene>
    <name evidence="10" type="ORF">A2257_00745</name>
</gene>
<evidence type="ECO:0000259" key="8">
    <source>
        <dbReference type="Pfam" id="PF02687"/>
    </source>
</evidence>
<comment type="similarity">
    <text evidence="6">Belongs to the ABC-4 integral membrane protein family.</text>
</comment>
<dbReference type="InterPro" id="IPR050250">
    <property type="entry name" value="Macrolide_Exporter_MacB"/>
</dbReference>
<protein>
    <recommendedName>
        <fullName evidence="12">ABC transporter permease</fullName>
    </recommendedName>
</protein>
<keyword evidence="4 7" id="KW-1133">Transmembrane helix</keyword>
<dbReference type="InterPro" id="IPR025857">
    <property type="entry name" value="MacB_PCD"/>
</dbReference>
<feature type="domain" description="MacB-like periplasmic core" evidence="9">
    <location>
        <begin position="20"/>
        <end position="237"/>
    </location>
</feature>
<proteinExistence type="inferred from homology"/>
<sequence>MLKNLFFLSYKNLQYRPTRSWLTVTGIVIGISVVIAIFFLGAGLDKAVSGLLNQFGADLIFVIPGELADPTSRLIGKERIRAKDVEVIKEVSGVDLALPTVESKLLTGEFKGEKKLVAIQAQPWPEMRIIFEESRGYKLESGSWPSVNSEREILLGKKFADKSFKNPIGIGDNIVVKGKRLKVAGIFAEIGEQSHDSSLYISVRGLEAVSGEKFDYMTVLVRATKGTNLDELAENIKYTLSKQKGIGDFSVLTSAKAGDIAGDIIGLIEFILAAIASVALVVGGVGIMNSMYTSVLERTPEIGTMKALGAKNKYILLVFVFESGLMGAFGGAVGVVLGAIIAKSVEFYATGKGFSFLAVSFSPKTIILVMLFSFFVGIISGFLPARAAAKLKPVDALKYE</sequence>
<evidence type="ECO:0000313" key="11">
    <source>
        <dbReference type="Proteomes" id="UP000177407"/>
    </source>
</evidence>
<dbReference type="PANTHER" id="PTHR30572">
    <property type="entry name" value="MEMBRANE COMPONENT OF TRANSPORTER-RELATED"/>
    <property type="match status" value="1"/>
</dbReference>
<dbReference type="EMBL" id="MFGA01000008">
    <property type="protein sequence ID" value="OGF21298.1"/>
    <property type="molecule type" value="Genomic_DNA"/>
</dbReference>
<feature type="transmembrane region" description="Helical" evidence="7">
    <location>
        <begin position="270"/>
        <end position="293"/>
    </location>
</feature>
<evidence type="ECO:0000256" key="7">
    <source>
        <dbReference type="SAM" id="Phobius"/>
    </source>
</evidence>
<evidence type="ECO:0008006" key="12">
    <source>
        <dbReference type="Google" id="ProtNLM"/>
    </source>
</evidence>
<evidence type="ECO:0000256" key="2">
    <source>
        <dbReference type="ARBA" id="ARBA00022475"/>
    </source>
</evidence>
<dbReference type="Pfam" id="PF02687">
    <property type="entry name" value="FtsX"/>
    <property type="match status" value="1"/>
</dbReference>